<name>A0A7J5U0C7_9BACT</name>
<evidence type="ECO:0000313" key="1">
    <source>
        <dbReference type="EMBL" id="KAB7731150.1"/>
    </source>
</evidence>
<accession>A0A7J5U0C7</accession>
<reference evidence="1 2" key="1">
    <citation type="submission" date="2019-10" db="EMBL/GenBank/DDBJ databases">
        <title>Rudanella paleaurantiibacter sp. nov., isolated from sludge.</title>
        <authorList>
            <person name="Xu S.Q."/>
        </authorList>
    </citation>
    <scope>NUCLEOTIDE SEQUENCE [LARGE SCALE GENOMIC DNA]</scope>
    <source>
        <strain evidence="1 2">HX-22-17</strain>
    </source>
</reference>
<keyword evidence="2" id="KW-1185">Reference proteome</keyword>
<evidence type="ECO:0000313" key="2">
    <source>
        <dbReference type="Proteomes" id="UP000488299"/>
    </source>
</evidence>
<sequence>MPPFPVEVLHVGPAGGGVALTTLMPIAGRTLPLAETPKPKGAVFSSNALYMQTLVLGPSGQPVVPAEGGASPGEVFGQAPNLGAGHDWAVFGTNSNDGPLRLPYGGDFGQIASRFPQASLPGAIPLAPRLVSNGAGTASTLHITYPQQNLSIDPTTGKLIMRPESPAPGAGQIQARTGGYALPFWLKDGHMLSLSNGHYEALALRQDATDKNVPFRHFQFLRFDRSGTLLSDQPVRFAYNREFFARCPLFDEQGNVVGSVNVFGDGSGKKADLDPDDNRVAVVVTDENGGIWAHTQPIHCP</sequence>
<dbReference type="EMBL" id="WELI01000003">
    <property type="protein sequence ID" value="KAB7731150.1"/>
    <property type="molecule type" value="Genomic_DNA"/>
</dbReference>
<dbReference type="Proteomes" id="UP000488299">
    <property type="component" value="Unassembled WGS sequence"/>
</dbReference>
<gene>
    <name evidence="1" type="ORF">F5984_10095</name>
</gene>
<comment type="caution">
    <text evidence="1">The sequence shown here is derived from an EMBL/GenBank/DDBJ whole genome shotgun (WGS) entry which is preliminary data.</text>
</comment>
<organism evidence="1 2">
    <name type="scientific">Rudanella paleaurantiibacter</name>
    <dbReference type="NCBI Taxonomy" id="2614655"/>
    <lineage>
        <taxon>Bacteria</taxon>
        <taxon>Pseudomonadati</taxon>
        <taxon>Bacteroidota</taxon>
        <taxon>Cytophagia</taxon>
        <taxon>Cytophagales</taxon>
        <taxon>Cytophagaceae</taxon>
        <taxon>Rudanella</taxon>
    </lineage>
</organism>
<dbReference type="RefSeq" id="WP_152124133.1">
    <property type="nucleotide sequence ID" value="NZ_WELI01000003.1"/>
</dbReference>
<proteinExistence type="predicted"/>
<dbReference type="AlphaFoldDB" id="A0A7J5U0C7"/>
<protein>
    <submittedName>
        <fullName evidence="1">Uncharacterized protein</fullName>
    </submittedName>
</protein>